<feature type="compositionally biased region" description="Low complexity" evidence="7">
    <location>
        <begin position="534"/>
        <end position="544"/>
    </location>
</feature>
<dbReference type="SUPFAM" id="SSF50156">
    <property type="entry name" value="PDZ domain-like"/>
    <property type="match status" value="1"/>
</dbReference>
<feature type="region of interest" description="Disordered" evidence="7">
    <location>
        <begin position="534"/>
        <end position="554"/>
    </location>
</feature>
<evidence type="ECO:0000259" key="8">
    <source>
        <dbReference type="PROSITE" id="PS50106"/>
    </source>
</evidence>
<evidence type="ECO:0000256" key="2">
    <source>
        <dbReference type="ARBA" id="ARBA00008735"/>
    </source>
</evidence>
<dbReference type="InterPro" id="IPR015506">
    <property type="entry name" value="Dsh/Dvl-rel"/>
</dbReference>
<dbReference type="InterPro" id="IPR036034">
    <property type="entry name" value="PDZ_sf"/>
</dbReference>
<keyword evidence="11" id="KW-1185">Reference proteome</keyword>
<keyword evidence="3" id="KW-0217">Developmental protein</keyword>
<dbReference type="WBParaSite" id="PSU_v2.g7619.t1">
    <property type="protein sequence ID" value="PSU_v2.g7619.t1"/>
    <property type="gene ID" value="PSU_v2.g7619"/>
</dbReference>
<keyword evidence="4" id="KW-0963">Cytoplasm</keyword>
<dbReference type="PROSITE" id="PS50186">
    <property type="entry name" value="DEP"/>
    <property type="match status" value="1"/>
</dbReference>
<comment type="similarity">
    <text evidence="2">Belongs to the DSH family.</text>
</comment>
<dbReference type="InterPro" id="IPR029071">
    <property type="entry name" value="Ubiquitin-like_domsf"/>
</dbReference>
<dbReference type="Gene3D" id="2.30.42.10">
    <property type="match status" value="1"/>
</dbReference>
<keyword evidence="5 6" id="KW-0879">Wnt signaling pathway</keyword>
<organism evidence="11 12">
    <name type="scientific">Panagrolaimus superbus</name>
    <dbReference type="NCBI Taxonomy" id="310955"/>
    <lineage>
        <taxon>Eukaryota</taxon>
        <taxon>Metazoa</taxon>
        <taxon>Ecdysozoa</taxon>
        <taxon>Nematoda</taxon>
        <taxon>Chromadorea</taxon>
        <taxon>Rhabditida</taxon>
        <taxon>Tylenchina</taxon>
        <taxon>Panagrolaimomorpha</taxon>
        <taxon>Panagrolaimoidea</taxon>
        <taxon>Panagrolaimidae</taxon>
        <taxon>Panagrolaimus</taxon>
    </lineage>
</organism>
<dbReference type="InterPro" id="IPR036390">
    <property type="entry name" value="WH_DNA-bd_sf"/>
</dbReference>
<evidence type="ECO:0000256" key="1">
    <source>
        <dbReference type="ARBA" id="ARBA00004496"/>
    </source>
</evidence>
<dbReference type="Gene3D" id="2.40.240.130">
    <property type="match status" value="1"/>
</dbReference>
<dbReference type="SMART" id="SM00049">
    <property type="entry name" value="DEP"/>
    <property type="match status" value="1"/>
</dbReference>
<comment type="subcellular location">
    <subcellularLocation>
        <location evidence="1">Cytoplasm</location>
    </subcellularLocation>
</comment>
<dbReference type="GO" id="GO:0060070">
    <property type="term" value="P:canonical Wnt signaling pathway"/>
    <property type="evidence" value="ECO:0007669"/>
    <property type="project" value="TreeGrafter"/>
</dbReference>
<dbReference type="PANTHER" id="PTHR10878">
    <property type="entry name" value="SEGMENT POLARITY PROTEIN DISHEVELLED"/>
    <property type="match status" value="1"/>
</dbReference>
<dbReference type="AlphaFoldDB" id="A0A914Z5J8"/>
<dbReference type="InterPro" id="IPR000591">
    <property type="entry name" value="DEP_dom"/>
</dbReference>
<dbReference type="InterPro" id="IPR038207">
    <property type="entry name" value="DIX_dom_sf"/>
</dbReference>
<dbReference type="CDD" id="cd00136">
    <property type="entry name" value="PDZ_canonical"/>
    <property type="match status" value="1"/>
</dbReference>
<dbReference type="Proteomes" id="UP000887577">
    <property type="component" value="Unplaced"/>
</dbReference>
<dbReference type="Pfam" id="PF00595">
    <property type="entry name" value="PDZ"/>
    <property type="match status" value="1"/>
</dbReference>
<sequence>MDSEATTEPLEQAFTKIYYYIDKETDPYLTTVDVPLSCVTLKDFKEKLPKTTYKYYNQIMFEGSVVKSEVKSDQEFLKPCQNNKIIMILLTDEQATPIAPLQQHLVPLRKQSQALQQSSYRASRFSKPIGNNGLRRRGSDTKIRKNSYGEDTYYRDSNDYTRFSDGDSSMFTEFTSVSQQRKRKIYRHTRKHTSNNNYHHRRISPSFVSTSFSDASMAIDVIEVTFDLTQKKPLGLKILTKEEERGFCIFVAEVSPNSLASQDKRIKANMIILEVNDIRLGDYDKEQAVDYLKQACSGRERFVRFTFAQTERERFTPHDETVYPIDTSTWVKQTMVHNNLLPAINEDYRSSPNPLKLVYNPCCLNAGGFPSSGVGTSLCSGDSSSHINANMTQMYQLQPKRFHVNQKLDIAVAMVLPGGLELKHKKNGKKTFASTEMVDWLRSNVKGLEESEKCQKFATKLVEDGYISLVIDTNQFVVKTEGFYYFTDKLKKLAFKHRPLAPLNQKPAMDETIYAQQKGWREKFRRFFCAAPQRQQQQNLRQPQHPSAVRQLYDENSPPNLLNLPLPAYRSSLYSHTKMHQNSQAKTQQTYIP</sequence>
<evidence type="ECO:0000313" key="12">
    <source>
        <dbReference type="WBParaSite" id="PSU_v2.g7619.t1"/>
    </source>
</evidence>
<feature type="domain" description="PDZ" evidence="8">
    <location>
        <begin position="223"/>
        <end position="295"/>
    </location>
</feature>
<dbReference type="Pfam" id="PF00778">
    <property type="entry name" value="DIX"/>
    <property type="match status" value="1"/>
</dbReference>
<dbReference type="PROSITE" id="PS50106">
    <property type="entry name" value="PDZ"/>
    <property type="match status" value="1"/>
</dbReference>
<evidence type="ECO:0000259" key="9">
    <source>
        <dbReference type="PROSITE" id="PS50186"/>
    </source>
</evidence>
<accession>A0A914Z5J8</accession>
<dbReference type="InterPro" id="IPR001478">
    <property type="entry name" value="PDZ"/>
</dbReference>
<evidence type="ECO:0000256" key="4">
    <source>
        <dbReference type="ARBA" id="ARBA00022490"/>
    </source>
</evidence>
<feature type="domain" description="DEP" evidence="9">
    <location>
        <begin position="429"/>
        <end position="488"/>
    </location>
</feature>
<dbReference type="GO" id="GO:0005829">
    <property type="term" value="C:cytosol"/>
    <property type="evidence" value="ECO:0007669"/>
    <property type="project" value="TreeGrafter"/>
</dbReference>
<evidence type="ECO:0000256" key="5">
    <source>
        <dbReference type="ARBA" id="ARBA00022687"/>
    </source>
</evidence>
<evidence type="ECO:0000256" key="3">
    <source>
        <dbReference type="ARBA" id="ARBA00022473"/>
    </source>
</evidence>
<dbReference type="PROSITE" id="PS50841">
    <property type="entry name" value="DIX"/>
    <property type="match status" value="1"/>
</dbReference>
<protein>
    <submittedName>
        <fullName evidence="12">PDZ domain-containing protein</fullName>
    </submittedName>
</protein>
<dbReference type="SMART" id="SM00228">
    <property type="entry name" value="PDZ"/>
    <property type="match status" value="1"/>
</dbReference>
<proteinExistence type="inferred from homology"/>
<evidence type="ECO:0000256" key="6">
    <source>
        <dbReference type="PROSITE-ProRule" id="PRU00069"/>
    </source>
</evidence>
<dbReference type="Gene3D" id="1.10.10.10">
    <property type="entry name" value="Winged helix-like DNA-binding domain superfamily/Winged helix DNA-binding domain"/>
    <property type="match status" value="1"/>
</dbReference>
<dbReference type="SUPFAM" id="SSF54236">
    <property type="entry name" value="Ubiquitin-like"/>
    <property type="match status" value="1"/>
</dbReference>
<dbReference type="GO" id="GO:0035556">
    <property type="term" value="P:intracellular signal transduction"/>
    <property type="evidence" value="ECO:0007669"/>
    <property type="project" value="InterPro"/>
</dbReference>
<evidence type="ECO:0000256" key="7">
    <source>
        <dbReference type="SAM" id="MobiDB-lite"/>
    </source>
</evidence>
<evidence type="ECO:0000313" key="11">
    <source>
        <dbReference type="Proteomes" id="UP000887577"/>
    </source>
</evidence>
<dbReference type="GO" id="GO:0005109">
    <property type="term" value="F:frizzled binding"/>
    <property type="evidence" value="ECO:0007669"/>
    <property type="project" value="TreeGrafter"/>
</dbReference>
<dbReference type="SUPFAM" id="SSF46785">
    <property type="entry name" value="Winged helix' DNA-binding domain"/>
    <property type="match status" value="1"/>
</dbReference>
<evidence type="ECO:0000259" key="10">
    <source>
        <dbReference type="PROSITE" id="PS50841"/>
    </source>
</evidence>
<dbReference type="InterPro" id="IPR001158">
    <property type="entry name" value="DIX"/>
</dbReference>
<reference evidence="12" key="1">
    <citation type="submission" date="2022-11" db="UniProtKB">
        <authorList>
            <consortium name="WormBaseParasite"/>
        </authorList>
    </citation>
    <scope>IDENTIFICATION</scope>
</reference>
<feature type="domain" description="DIX" evidence="10">
    <location>
        <begin position="12"/>
        <end position="92"/>
    </location>
</feature>
<name>A0A914Z5J8_9BILA</name>
<feature type="region of interest" description="Disordered" evidence="7">
    <location>
        <begin position="119"/>
        <end position="140"/>
    </location>
</feature>
<dbReference type="PANTHER" id="PTHR10878:SF25">
    <property type="entry name" value="SEGMENT POLARITY PROTEIN DISHEVELLED"/>
    <property type="match status" value="1"/>
</dbReference>
<dbReference type="InterPro" id="IPR036388">
    <property type="entry name" value="WH-like_DNA-bd_sf"/>
</dbReference>
<dbReference type="SMART" id="SM00021">
    <property type="entry name" value="DAX"/>
    <property type="match status" value="1"/>
</dbReference>